<name>A0A314UE80_PRUYE</name>
<organism evidence="2 3">
    <name type="scientific">Prunus yedoensis var. nudiflora</name>
    <dbReference type="NCBI Taxonomy" id="2094558"/>
    <lineage>
        <taxon>Eukaryota</taxon>
        <taxon>Viridiplantae</taxon>
        <taxon>Streptophyta</taxon>
        <taxon>Embryophyta</taxon>
        <taxon>Tracheophyta</taxon>
        <taxon>Spermatophyta</taxon>
        <taxon>Magnoliopsida</taxon>
        <taxon>eudicotyledons</taxon>
        <taxon>Gunneridae</taxon>
        <taxon>Pentapetalae</taxon>
        <taxon>rosids</taxon>
        <taxon>fabids</taxon>
        <taxon>Rosales</taxon>
        <taxon>Rosaceae</taxon>
        <taxon>Amygdaloideae</taxon>
        <taxon>Amygdaleae</taxon>
        <taxon>Prunus</taxon>
    </lineage>
</organism>
<dbReference type="InterPro" id="IPR013087">
    <property type="entry name" value="Znf_C2H2_type"/>
</dbReference>
<keyword evidence="3" id="KW-1185">Reference proteome</keyword>
<proteinExistence type="predicted"/>
<evidence type="ECO:0000313" key="3">
    <source>
        <dbReference type="Proteomes" id="UP000250321"/>
    </source>
</evidence>
<reference evidence="2 3" key="1">
    <citation type="submission" date="2018-02" db="EMBL/GenBank/DDBJ databases">
        <title>Draft genome of wild Prunus yedoensis var. nudiflora.</title>
        <authorList>
            <person name="Baek S."/>
            <person name="Kim J.-H."/>
            <person name="Choi K."/>
            <person name="Kim G.-B."/>
            <person name="Cho A."/>
            <person name="Jang H."/>
            <person name="Shin C.-H."/>
            <person name="Yu H.-J."/>
            <person name="Mun J.-H."/>
        </authorList>
    </citation>
    <scope>NUCLEOTIDE SEQUENCE [LARGE SCALE GENOMIC DNA]</scope>
    <source>
        <strain evidence="3">cv. Jeju island</strain>
        <tissue evidence="2">Leaf</tissue>
    </source>
</reference>
<dbReference type="PROSITE" id="PS00028">
    <property type="entry name" value="ZINC_FINGER_C2H2_1"/>
    <property type="match status" value="1"/>
</dbReference>
<gene>
    <name evidence="2" type="ORF">Pyn_09235</name>
</gene>
<dbReference type="OrthoDB" id="10276214at2759"/>
<dbReference type="AlphaFoldDB" id="A0A314UE80"/>
<accession>A0A314UE80</accession>
<dbReference type="Gene3D" id="3.30.160.60">
    <property type="entry name" value="Classic Zinc Finger"/>
    <property type="match status" value="1"/>
</dbReference>
<comment type="caution">
    <text evidence="2">The sequence shown here is derived from an EMBL/GenBank/DDBJ whole genome shotgun (WGS) entry which is preliminary data.</text>
</comment>
<evidence type="ECO:0000313" key="2">
    <source>
        <dbReference type="EMBL" id="PQM35348.1"/>
    </source>
</evidence>
<evidence type="ECO:0000259" key="1">
    <source>
        <dbReference type="PROSITE" id="PS00028"/>
    </source>
</evidence>
<protein>
    <recommendedName>
        <fullName evidence="1">C2H2-type domain-containing protein</fullName>
    </recommendedName>
</protein>
<dbReference type="Proteomes" id="UP000250321">
    <property type="component" value="Unassembled WGS sequence"/>
</dbReference>
<dbReference type="EMBL" id="PJQY01003685">
    <property type="protein sequence ID" value="PQM35348.1"/>
    <property type="molecule type" value="Genomic_DNA"/>
</dbReference>
<feature type="domain" description="C2H2-type" evidence="1">
    <location>
        <begin position="20"/>
        <end position="41"/>
    </location>
</feature>
<sequence length="125" mass="14517">MIVWLSLKNNYQFDEDSVFCDYCDILFNNHAQVLEHIKDNHPWAPEAKAEYVGREGIITCNLCSDGNMNAKEFENNNGLIHHQKMVHRGSKSKFIVCNKPKCRRKFSNISEFEDHKARCGKNLKA</sequence>
<dbReference type="SMART" id="SM00355">
    <property type="entry name" value="ZnF_C2H2"/>
    <property type="match status" value="3"/>
</dbReference>